<dbReference type="AlphaFoldDB" id="A0A5J4YVI3"/>
<accession>A0A5J4YVI3</accession>
<reference evidence="2" key="1">
    <citation type="journal article" date="2019" name="Nat. Commun.">
        <title>Expansion of phycobilisome linker gene families in mesophilic red algae.</title>
        <authorList>
            <person name="Lee J."/>
            <person name="Kim D."/>
            <person name="Bhattacharya D."/>
            <person name="Yoon H.S."/>
        </authorList>
    </citation>
    <scope>NUCLEOTIDE SEQUENCE [LARGE SCALE GENOMIC DNA]</scope>
    <source>
        <strain evidence="2">CCMP 1328</strain>
    </source>
</reference>
<evidence type="ECO:0000313" key="2">
    <source>
        <dbReference type="Proteomes" id="UP000324585"/>
    </source>
</evidence>
<evidence type="ECO:0000313" key="1">
    <source>
        <dbReference type="EMBL" id="KAA8494930.1"/>
    </source>
</evidence>
<comment type="caution">
    <text evidence="1">The sequence shown here is derived from an EMBL/GenBank/DDBJ whole genome shotgun (WGS) entry which is preliminary data.</text>
</comment>
<organism evidence="1 2">
    <name type="scientific">Porphyridium purpureum</name>
    <name type="common">Red alga</name>
    <name type="synonym">Porphyridium cruentum</name>
    <dbReference type="NCBI Taxonomy" id="35688"/>
    <lineage>
        <taxon>Eukaryota</taxon>
        <taxon>Rhodophyta</taxon>
        <taxon>Bangiophyceae</taxon>
        <taxon>Porphyridiales</taxon>
        <taxon>Porphyridiaceae</taxon>
        <taxon>Porphyridium</taxon>
    </lineage>
</organism>
<sequence length="689" mass="76792">MFVPSSLTRGRVTKVAYRQCCRTLTVTGQLRPRVTCTLPDMSLQRSSPTSSSCEPVAAHKALDAALRANHCVDWLVLYGEYLFGAKGKKSLELDASQHARRVRARTDDFVESVITRIQTNSVGLIVEDIAHSEHSASNNDQELTALARLGRTERQVAGKKAHILQGPVFLYQNLLLEPALMVRSDALIHLEQLIVQSGSSTMPVSEEHRGLSKENEELQYHPVFVTRSKLRRKGDLLDRTNPINMNAALGILVGRAQGAGADSRMPRAFVIARDKDRQERLVWIALDYKRWPAKTQRLTAALDDALDWNERLLEDGLKWAHALKRELLQVEKHPGCLSRKEFDVPSSPCSVLFMEPRLRPNMRIESFYSKGSHAWKKQLANATGELTQLPGISVSLRDQLISEGFSDLYSTGLVERLSAIDPPVLSELITMTGFLHASPGACFRVTPDVVSQVLHKYAECDQHRVLFVDVELANPQDLILPDDLQDPAPASGLLFLIGCGFCGKDGAWHFTSFPAKTLSNQGEADITRDFLDFVSAQKPQAIVAYGDELRIFRSLFARHPGLHVSEAAAFLLRTSILDLFRKVVKPANLLVRGAFNMRLSSLFHALSENGLLDDCGVAKAFPEHLEDADADCTVQMMELALSEYEERALQSSPSSDIQGPKGMERVIQYNELDCFMTMALYKFLLRCVT</sequence>
<gene>
    <name evidence="1" type="ORF">FVE85_3171</name>
</gene>
<keyword evidence="2" id="KW-1185">Reference proteome</keyword>
<dbReference type="Proteomes" id="UP000324585">
    <property type="component" value="Unassembled WGS sequence"/>
</dbReference>
<dbReference type="EMBL" id="VRMN01000004">
    <property type="protein sequence ID" value="KAA8494930.1"/>
    <property type="molecule type" value="Genomic_DNA"/>
</dbReference>
<proteinExistence type="predicted"/>
<protein>
    <submittedName>
        <fullName evidence="1">Uncharacterized protein</fullName>
    </submittedName>
</protein>
<name>A0A5J4YVI3_PORPP</name>